<keyword evidence="2" id="KW-1185">Reference proteome</keyword>
<protein>
    <submittedName>
        <fullName evidence="1">267_t:CDS:1</fullName>
    </submittedName>
</protein>
<evidence type="ECO:0000313" key="1">
    <source>
        <dbReference type="EMBL" id="CAG8739784.1"/>
    </source>
</evidence>
<reference evidence="1" key="1">
    <citation type="submission" date="2021-06" db="EMBL/GenBank/DDBJ databases">
        <authorList>
            <person name="Kallberg Y."/>
            <person name="Tangrot J."/>
            <person name="Rosling A."/>
        </authorList>
    </citation>
    <scope>NUCLEOTIDE SEQUENCE</scope>
    <source>
        <strain evidence="1">87-6 pot B 2015</strain>
    </source>
</reference>
<name>A0A9N9NKJ3_FUNMO</name>
<sequence length="73" mass="8441">DRFDEDVFHKLCNYKGSTIMISQLQGKDKLLEDILIKLEILFAIKYSIEEQKYAVYYSLNSGLAFSKGCDLII</sequence>
<dbReference type="Proteomes" id="UP000789375">
    <property type="component" value="Unassembled WGS sequence"/>
</dbReference>
<evidence type="ECO:0000313" key="2">
    <source>
        <dbReference type="Proteomes" id="UP000789375"/>
    </source>
</evidence>
<proteinExistence type="predicted"/>
<gene>
    <name evidence="1" type="ORF">FMOSSE_LOCUS16078</name>
</gene>
<accession>A0A9N9NKJ3</accession>
<feature type="non-terminal residue" evidence="1">
    <location>
        <position position="1"/>
    </location>
</feature>
<dbReference type="EMBL" id="CAJVPP010020168">
    <property type="protein sequence ID" value="CAG8739784.1"/>
    <property type="molecule type" value="Genomic_DNA"/>
</dbReference>
<comment type="caution">
    <text evidence="1">The sequence shown here is derived from an EMBL/GenBank/DDBJ whole genome shotgun (WGS) entry which is preliminary data.</text>
</comment>
<dbReference type="AlphaFoldDB" id="A0A9N9NKJ3"/>
<organism evidence="1 2">
    <name type="scientific">Funneliformis mosseae</name>
    <name type="common">Endomycorrhizal fungus</name>
    <name type="synonym">Glomus mosseae</name>
    <dbReference type="NCBI Taxonomy" id="27381"/>
    <lineage>
        <taxon>Eukaryota</taxon>
        <taxon>Fungi</taxon>
        <taxon>Fungi incertae sedis</taxon>
        <taxon>Mucoromycota</taxon>
        <taxon>Glomeromycotina</taxon>
        <taxon>Glomeromycetes</taxon>
        <taxon>Glomerales</taxon>
        <taxon>Glomeraceae</taxon>
        <taxon>Funneliformis</taxon>
    </lineage>
</organism>
<feature type="non-terminal residue" evidence="1">
    <location>
        <position position="73"/>
    </location>
</feature>